<accession>U1NBC4</accession>
<protein>
    <submittedName>
        <fullName evidence="1">Uncharacterized protein</fullName>
    </submittedName>
</protein>
<dbReference type="AlphaFoldDB" id="U1NBC4"/>
<gene>
    <name evidence="1" type="ORF">J07HQW2_00619</name>
</gene>
<evidence type="ECO:0000313" key="1">
    <source>
        <dbReference type="EMBL" id="ERG94185.1"/>
    </source>
</evidence>
<proteinExistence type="predicted"/>
<organism evidence="1 2">
    <name type="scientific">Haloquadratum walsbyi J07HQW2</name>
    <dbReference type="NCBI Taxonomy" id="1238425"/>
    <lineage>
        <taxon>Archaea</taxon>
        <taxon>Methanobacteriati</taxon>
        <taxon>Methanobacteriota</taxon>
        <taxon>Stenosarchaea group</taxon>
        <taxon>Halobacteria</taxon>
        <taxon>Halobacteriales</taxon>
        <taxon>Haloferacaceae</taxon>
        <taxon>Haloquadratum</taxon>
    </lineage>
</organism>
<dbReference type="Proteomes" id="UP000030710">
    <property type="component" value="Unassembled WGS sequence"/>
</dbReference>
<reference evidence="1 2" key="1">
    <citation type="journal article" date="2013" name="PLoS ONE">
        <title>Assembly-driven community genomics of a hypersaline microbial ecosystem.</title>
        <authorList>
            <person name="Podell S."/>
            <person name="Ugalde J.A."/>
            <person name="Narasingarao P."/>
            <person name="Banfield J.F."/>
            <person name="Heidelberg K.B."/>
            <person name="Allen E.E."/>
        </authorList>
    </citation>
    <scope>NUCLEOTIDE SEQUENCE [LARGE SCALE GENOMIC DNA]</scope>
    <source>
        <strain evidence="2">J07HQW2</strain>
    </source>
</reference>
<dbReference type="RefSeq" id="WP_021053678.1">
    <property type="nucleotide sequence ID" value="NZ_KE356561.1"/>
</dbReference>
<feature type="non-terminal residue" evidence="1">
    <location>
        <position position="1"/>
    </location>
</feature>
<dbReference type="HOGENOM" id="CLU_2459736_0_0_2"/>
<name>U1NBC4_9EURY</name>
<dbReference type="EMBL" id="KE356561">
    <property type="protein sequence ID" value="ERG94185.1"/>
    <property type="molecule type" value="Genomic_DNA"/>
</dbReference>
<evidence type="ECO:0000313" key="2">
    <source>
        <dbReference type="Proteomes" id="UP000030710"/>
    </source>
</evidence>
<sequence>LQDRVKQEAAGSIGIADIGTRLGDEPPIELDKFTNNVTENTYGEFFESPNNQGGSNLLAGEIADTVRLAAVPDARGVVVDGDSFILQF</sequence>